<gene>
    <name evidence="1" type="ORF">J2R98_002917</name>
</gene>
<dbReference type="EMBL" id="JAUSUP010000021">
    <property type="protein sequence ID" value="MDQ0353056.1"/>
    <property type="molecule type" value="Genomic_DNA"/>
</dbReference>
<organism evidence="1 2">
    <name type="scientific">Alkalibacillus filiformis</name>
    <dbReference type="NCBI Taxonomy" id="200990"/>
    <lineage>
        <taxon>Bacteria</taxon>
        <taxon>Bacillati</taxon>
        <taxon>Bacillota</taxon>
        <taxon>Bacilli</taxon>
        <taxon>Bacillales</taxon>
        <taxon>Bacillaceae</taxon>
        <taxon>Alkalibacillus</taxon>
    </lineage>
</organism>
<evidence type="ECO:0000313" key="2">
    <source>
        <dbReference type="Proteomes" id="UP001236723"/>
    </source>
</evidence>
<accession>A0ABU0DXC8</accession>
<comment type="caution">
    <text evidence="1">The sequence shown here is derived from an EMBL/GenBank/DDBJ whole genome shotgun (WGS) entry which is preliminary data.</text>
</comment>
<sequence>MSINRLVLLAITIILWDSFRRRKQEEQSDHEKGGYE</sequence>
<reference evidence="1 2" key="1">
    <citation type="submission" date="2023-07" db="EMBL/GenBank/DDBJ databases">
        <title>Genomic Encyclopedia of Type Strains, Phase IV (KMG-IV): sequencing the most valuable type-strain genomes for metagenomic binning, comparative biology and taxonomic classification.</title>
        <authorList>
            <person name="Goeker M."/>
        </authorList>
    </citation>
    <scope>NUCLEOTIDE SEQUENCE [LARGE SCALE GENOMIC DNA]</scope>
    <source>
        <strain evidence="1 2">DSM 15448</strain>
    </source>
</reference>
<proteinExistence type="predicted"/>
<dbReference type="Proteomes" id="UP001236723">
    <property type="component" value="Unassembled WGS sequence"/>
</dbReference>
<protein>
    <submittedName>
        <fullName evidence="1">Uncharacterized protein</fullName>
    </submittedName>
</protein>
<keyword evidence="2" id="KW-1185">Reference proteome</keyword>
<name>A0ABU0DXC8_9BACI</name>
<evidence type="ECO:0000313" key="1">
    <source>
        <dbReference type="EMBL" id="MDQ0353056.1"/>
    </source>
</evidence>